<keyword evidence="10" id="KW-1185">Reference proteome</keyword>
<organism evidence="9 10">
    <name type="scientific">Spirodela intermedia</name>
    <name type="common">Intermediate duckweed</name>
    <dbReference type="NCBI Taxonomy" id="51605"/>
    <lineage>
        <taxon>Eukaryota</taxon>
        <taxon>Viridiplantae</taxon>
        <taxon>Streptophyta</taxon>
        <taxon>Embryophyta</taxon>
        <taxon>Tracheophyta</taxon>
        <taxon>Spermatophyta</taxon>
        <taxon>Magnoliopsida</taxon>
        <taxon>Liliopsida</taxon>
        <taxon>Araceae</taxon>
        <taxon>Lemnoideae</taxon>
        <taxon>Spirodela</taxon>
    </lineage>
</organism>
<evidence type="ECO:0000256" key="4">
    <source>
        <dbReference type="ARBA" id="ARBA00023125"/>
    </source>
</evidence>
<keyword evidence="2" id="KW-0805">Transcription regulation</keyword>
<dbReference type="PROSITE" id="PS51519">
    <property type="entry name" value="RWP_RK"/>
    <property type="match status" value="1"/>
</dbReference>
<dbReference type="InterPro" id="IPR003035">
    <property type="entry name" value="RWP-RK_dom"/>
</dbReference>
<evidence type="ECO:0000313" key="9">
    <source>
        <dbReference type="EMBL" id="CAA7391245.1"/>
    </source>
</evidence>
<keyword evidence="6" id="KW-0539">Nucleus</keyword>
<feature type="region of interest" description="Disordered" evidence="7">
    <location>
        <begin position="174"/>
        <end position="204"/>
    </location>
</feature>
<accession>A0A7I8K4T4</accession>
<evidence type="ECO:0000256" key="6">
    <source>
        <dbReference type="ARBA" id="ARBA00023242"/>
    </source>
</evidence>
<keyword evidence="5" id="KW-0804">Transcription</keyword>
<evidence type="ECO:0000256" key="7">
    <source>
        <dbReference type="SAM" id="MobiDB-lite"/>
    </source>
</evidence>
<dbReference type="PANTHER" id="PTHR46373">
    <property type="entry name" value="PROTEIN RKD4"/>
    <property type="match status" value="1"/>
</dbReference>
<proteinExistence type="predicted"/>
<evidence type="ECO:0000259" key="8">
    <source>
        <dbReference type="PROSITE" id="PS51519"/>
    </source>
</evidence>
<dbReference type="GO" id="GO:0003677">
    <property type="term" value="F:DNA binding"/>
    <property type="evidence" value="ECO:0007669"/>
    <property type="project" value="UniProtKB-KW"/>
</dbReference>
<dbReference type="PANTHER" id="PTHR46373:SF12">
    <property type="entry name" value="PROTEIN RKD5"/>
    <property type="match status" value="1"/>
</dbReference>
<feature type="domain" description="RWP-RK" evidence="8">
    <location>
        <begin position="20"/>
        <end position="103"/>
    </location>
</feature>
<feature type="compositionally biased region" description="Basic and acidic residues" evidence="7">
    <location>
        <begin position="176"/>
        <end position="195"/>
    </location>
</feature>
<dbReference type="Proteomes" id="UP000663760">
    <property type="component" value="Chromosome 2"/>
</dbReference>
<evidence type="ECO:0000256" key="3">
    <source>
        <dbReference type="ARBA" id="ARBA00023054"/>
    </source>
</evidence>
<reference evidence="9" key="1">
    <citation type="submission" date="2020-02" db="EMBL/GenBank/DDBJ databases">
        <authorList>
            <person name="Scholz U."/>
            <person name="Mascher M."/>
            <person name="Fiebig A."/>
        </authorList>
    </citation>
    <scope>NUCLEOTIDE SEQUENCE</scope>
</reference>
<keyword evidence="4" id="KW-0238">DNA-binding</keyword>
<dbReference type="Pfam" id="PF02042">
    <property type="entry name" value="RWP-RK"/>
    <property type="match status" value="1"/>
</dbReference>
<evidence type="ECO:0000256" key="2">
    <source>
        <dbReference type="ARBA" id="ARBA00023015"/>
    </source>
</evidence>
<evidence type="ECO:0000313" key="10">
    <source>
        <dbReference type="Proteomes" id="UP000663760"/>
    </source>
</evidence>
<evidence type="ECO:0000256" key="5">
    <source>
        <dbReference type="ARBA" id="ARBA00023163"/>
    </source>
</evidence>
<dbReference type="InterPro" id="IPR044607">
    <property type="entry name" value="RKD-like"/>
</dbReference>
<dbReference type="OrthoDB" id="6270329at2759"/>
<dbReference type="GO" id="GO:0003700">
    <property type="term" value="F:DNA-binding transcription factor activity"/>
    <property type="evidence" value="ECO:0007669"/>
    <property type="project" value="InterPro"/>
</dbReference>
<protein>
    <recommendedName>
        <fullName evidence="8">RWP-RK domain-containing protein</fullName>
    </recommendedName>
</protein>
<sequence>MTCVPSEGSPEGDACHISVNRTKQNKRATIEDISSITLPELSKYFDVPIAEASRHLNVGQTVLKRKCREFGIPRWPHRKIKSLDTLIQDLQVVVEERRGQDESAAAAEKQRLLEMEKQSIKKDPVMDLQSETKRFRQDIFKRRHRLKALGQQSTEEAAMGDDLLYFVRSVNPTTAAKREDAQRNHLEGKSRKENPPRVMTPALS</sequence>
<keyword evidence="3" id="KW-0175">Coiled coil</keyword>
<dbReference type="EMBL" id="LR746265">
    <property type="protein sequence ID" value="CAA7391245.1"/>
    <property type="molecule type" value="Genomic_DNA"/>
</dbReference>
<dbReference type="AlphaFoldDB" id="A0A7I8K4T4"/>
<comment type="function">
    <text evidence="1">Putative transcription factor.</text>
</comment>
<gene>
    <name evidence="9" type="ORF">SI8410_02002585</name>
</gene>
<evidence type="ECO:0000256" key="1">
    <source>
        <dbReference type="ARBA" id="ARBA00004049"/>
    </source>
</evidence>
<name>A0A7I8K4T4_SPIIN</name>